<evidence type="ECO:0000313" key="3">
    <source>
        <dbReference type="EMBL" id="KIL57099.1"/>
    </source>
</evidence>
<reference evidence="3 4" key="1">
    <citation type="submission" date="2014-04" db="EMBL/GenBank/DDBJ databases">
        <title>Evolutionary Origins and Diversification of the Mycorrhizal Mutualists.</title>
        <authorList>
            <consortium name="DOE Joint Genome Institute"/>
            <consortium name="Mycorrhizal Genomics Consortium"/>
            <person name="Kohler A."/>
            <person name="Kuo A."/>
            <person name="Nagy L.G."/>
            <person name="Floudas D."/>
            <person name="Copeland A."/>
            <person name="Barry K.W."/>
            <person name="Cichocki N."/>
            <person name="Veneault-Fourrey C."/>
            <person name="LaButti K."/>
            <person name="Lindquist E.A."/>
            <person name="Lipzen A."/>
            <person name="Lundell T."/>
            <person name="Morin E."/>
            <person name="Murat C."/>
            <person name="Riley R."/>
            <person name="Ohm R."/>
            <person name="Sun H."/>
            <person name="Tunlid A."/>
            <person name="Henrissat B."/>
            <person name="Grigoriev I.V."/>
            <person name="Hibbett D.S."/>
            <person name="Martin F."/>
        </authorList>
    </citation>
    <scope>NUCLEOTIDE SEQUENCE [LARGE SCALE GENOMIC DNA]</scope>
    <source>
        <strain evidence="3 4">Koide BX008</strain>
    </source>
</reference>
<gene>
    <name evidence="3" type="ORF">M378DRAFT_16489</name>
</gene>
<keyword evidence="4" id="KW-1185">Reference proteome</keyword>
<organism evidence="3 4">
    <name type="scientific">Amanita muscaria (strain Koide BX008)</name>
    <dbReference type="NCBI Taxonomy" id="946122"/>
    <lineage>
        <taxon>Eukaryota</taxon>
        <taxon>Fungi</taxon>
        <taxon>Dikarya</taxon>
        <taxon>Basidiomycota</taxon>
        <taxon>Agaricomycotina</taxon>
        <taxon>Agaricomycetes</taxon>
        <taxon>Agaricomycetidae</taxon>
        <taxon>Agaricales</taxon>
        <taxon>Pluteineae</taxon>
        <taxon>Amanitaceae</taxon>
        <taxon>Amanita</taxon>
    </lineage>
</organism>
<proteinExistence type="predicted"/>
<dbReference type="HOGENOM" id="CLU_729518_0_0_1"/>
<dbReference type="Proteomes" id="UP000054549">
    <property type="component" value="Unassembled WGS sequence"/>
</dbReference>
<accession>A0A0C2SSW4</accession>
<evidence type="ECO:0000256" key="1">
    <source>
        <dbReference type="SAM" id="MobiDB-lite"/>
    </source>
</evidence>
<dbReference type="AlphaFoldDB" id="A0A0C2SSW4"/>
<feature type="compositionally biased region" description="Polar residues" evidence="1">
    <location>
        <begin position="56"/>
        <end position="67"/>
    </location>
</feature>
<name>A0A0C2SSW4_AMAMK</name>
<dbReference type="OrthoDB" id="2755811at2759"/>
<dbReference type="InParanoid" id="A0A0C2SSW4"/>
<protein>
    <recommendedName>
        <fullName evidence="2">DUF6532 domain-containing protein</fullName>
    </recommendedName>
</protein>
<dbReference type="EMBL" id="KN818383">
    <property type="protein sequence ID" value="KIL57099.1"/>
    <property type="molecule type" value="Genomic_DNA"/>
</dbReference>
<dbReference type="Pfam" id="PF20149">
    <property type="entry name" value="DUF6532"/>
    <property type="match status" value="1"/>
</dbReference>
<evidence type="ECO:0000313" key="4">
    <source>
        <dbReference type="Proteomes" id="UP000054549"/>
    </source>
</evidence>
<dbReference type="InterPro" id="IPR045341">
    <property type="entry name" value="DUF6532"/>
</dbReference>
<sequence length="379" mass="43063">MSLLTLDETTLFYYNISNNSRSSSQPGDKVTKWIADCRLSAQAQDPLNRFDDAASATRTKATTNSNGKGKARVKVEPEVSLSDGKSGSDLEGQDDTRQKQKKRPKRPTNSDLPSGLDKRMWRRLVLPSFLNYVGSFQDPWRIDQRQVITYMQPILNHFLPLNEQHTLHKKDSMIDLARIPDINQRLNDWRSTFGSTTITVLDSFFREAHFDTQEARQGIASQLLERHRFLYQNIEERIGIFRSPLVLQIFAIHLKAVNNADSAIPNLGPSERPVGALALAAVAVERGLKLWANGHIRINSDGETKSTLAKATSKTSGRPSTRVHDFSADKWRRSTAEYVQQAMNLDSNRFDQIVEEAKKRMNPYSVVHDEEIFYLESDD</sequence>
<feature type="domain" description="DUF6532" evidence="2">
    <location>
        <begin position="175"/>
        <end position="295"/>
    </location>
</feature>
<feature type="region of interest" description="Disordered" evidence="1">
    <location>
        <begin position="305"/>
        <end position="324"/>
    </location>
</feature>
<feature type="compositionally biased region" description="Low complexity" evidence="1">
    <location>
        <begin position="305"/>
        <end position="316"/>
    </location>
</feature>
<feature type="region of interest" description="Disordered" evidence="1">
    <location>
        <begin position="48"/>
        <end position="115"/>
    </location>
</feature>
<evidence type="ECO:0000259" key="2">
    <source>
        <dbReference type="Pfam" id="PF20149"/>
    </source>
</evidence>